<feature type="coiled-coil region" evidence="1">
    <location>
        <begin position="60"/>
        <end position="122"/>
    </location>
</feature>
<protein>
    <submittedName>
        <fullName evidence="2">Coiled-coil domain-containing protein 40</fullName>
    </submittedName>
</protein>
<evidence type="ECO:0000313" key="2">
    <source>
        <dbReference type="EMBL" id="GBP16144.1"/>
    </source>
</evidence>
<dbReference type="PANTHER" id="PTHR16275:SF8">
    <property type="entry name" value="COILED-COIL DOMAIN-CONTAINING PROTEIN 40"/>
    <property type="match status" value="1"/>
</dbReference>
<evidence type="ECO:0000256" key="1">
    <source>
        <dbReference type="SAM" id="Coils"/>
    </source>
</evidence>
<proteinExistence type="predicted"/>
<dbReference type="AlphaFoldDB" id="A0A4C1TQB0"/>
<reference evidence="2 3" key="1">
    <citation type="journal article" date="2019" name="Commun. Biol.">
        <title>The bagworm genome reveals a unique fibroin gene that provides high tensile strength.</title>
        <authorList>
            <person name="Kono N."/>
            <person name="Nakamura H."/>
            <person name="Ohtoshi R."/>
            <person name="Tomita M."/>
            <person name="Numata K."/>
            <person name="Arakawa K."/>
        </authorList>
    </citation>
    <scope>NUCLEOTIDE SEQUENCE [LARGE SCALE GENOMIC DNA]</scope>
</reference>
<dbReference type="OrthoDB" id="188741at2759"/>
<dbReference type="InterPro" id="IPR037386">
    <property type="entry name" value="CCDC40"/>
</dbReference>
<dbReference type="EMBL" id="BGZK01005961">
    <property type="protein sequence ID" value="GBP16144.1"/>
    <property type="molecule type" value="Genomic_DNA"/>
</dbReference>
<keyword evidence="3" id="KW-1185">Reference proteome</keyword>
<name>A0A4C1TQB0_EUMVA</name>
<dbReference type="PANTHER" id="PTHR16275">
    <property type="entry name" value="COILED-COIL DOMAIN-CONTAINING PROTEIN 40"/>
    <property type="match status" value="1"/>
</dbReference>
<accession>A0A4C1TQB0</accession>
<organism evidence="2 3">
    <name type="scientific">Eumeta variegata</name>
    <name type="common">Bagworm moth</name>
    <name type="synonym">Eumeta japonica</name>
    <dbReference type="NCBI Taxonomy" id="151549"/>
    <lineage>
        <taxon>Eukaryota</taxon>
        <taxon>Metazoa</taxon>
        <taxon>Ecdysozoa</taxon>
        <taxon>Arthropoda</taxon>
        <taxon>Hexapoda</taxon>
        <taxon>Insecta</taxon>
        <taxon>Pterygota</taxon>
        <taxon>Neoptera</taxon>
        <taxon>Endopterygota</taxon>
        <taxon>Lepidoptera</taxon>
        <taxon>Glossata</taxon>
        <taxon>Ditrysia</taxon>
        <taxon>Tineoidea</taxon>
        <taxon>Psychidae</taxon>
        <taxon>Oiketicinae</taxon>
        <taxon>Eumeta</taxon>
    </lineage>
</organism>
<dbReference type="Proteomes" id="UP000299102">
    <property type="component" value="Unassembled WGS sequence"/>
</dbReference>
<evidence type="ECO:0000313" key="3">
    <source>
        <dbReference type="Proteomes" id="UP000299102"/>
    </source>
</evidence>
<sequence>MKENNVEASFDRPRNLHNDLIKHEQISNEQDEMSLALLPPDHPLLAKFQQSLKEFLLRAKDQLMNEIEEIKYSVKQKEQQREEQGATLYDKQQEILRQNDKLEEYAQQIQETVQQRHCEEEAVRHIKAEYEEKAK</sequence>
<keyword evidence="1" id="KW-0175">Coiled coil</keyword>
<dbReference type="STRING" id="151549.A0A4C1TQB0"/>
<comment type="caution">
    <text evidence="2">The sequence shown here is derived from an EMBL/GenBank/DDBJ whole genome shotgun (WGS) entry which is preliminary data.</text>
</comment>
<dbReference type="GO" id="GO:0035082">
    <property type="term" value="P:axoneme assembly"/>
    <property type="evidence" value="ECO:0007669"/>
    <property type="project" value="InterPro"/>
</dbReference>
<gene>
    <name evidence="2" type="primary">Ccdc40</name>
    <name evidence="2" type="ORF">EVAR_101423_1</name>
</gene>
<dbReference type="GO" id="GO:0005737">
    <property type="term" value="C:cytoplasm"/>
    <property type="evidence" value="ECO:0007669"/>
    <property type="project" value="TreeGrafter"/>
</dbReference>